<feature type="transmembrane region" description="Helical" evidence="1">
    <location>
        <begin position="293"/>
        <end position="311"/>
    </location>
</feature>
<evidence type="ECO:0000313" key="3">
    <source>
        <dbReference type="Proteomes" id="UP001260773"/>
    </source>
</evidence>
<feature type="transmembrane region" description="Helical" evidence="1">
    <location>
        <begin position="138"/>
        <end position="155"/>
    </location>
</feature>
<evidence type="ECO:0000313" key="2">
    <source>
        <dbReference type="EMBL" id="MDT2403452.1"/>
    </source>
</evidence>
<gene>
    <name evidence="2" type="ORF">P7D43_13850</name>
</gene>
<organism evidence="2 3">
    <name type="scientific">Enterococcus avium</name>
    <name type="common">Streptococcus avium</name>
    <dbReference type="NCBI Taxonomy" id="33945"/>
    <lineage>
        <taxon>Bacteria</taxon>
        <taxon>Bacillati</taxon>
        <taxon>Bacillota</taxon>
        <taxon>Bacilli</taxon>
        <taxon>Lactobacillales</taxon>
        <taxon>Enterococcaceae</taxon>
        <taxon>Enterococcus</taxon>
    </lineage>
</organism>
<dbReference type="AlphaFoldDB" id="A0AAW8RTW3"/>
<feature type="transmembrane region" description="Helical" evidence="1">
    <location>
        <begin position="323"/>
        <end position="342"/>
    </location>
</feature>
<protein>
    <submittedName>
        <fullName evidence="2">Prepilin-type cleavage/methylation protein</fullName>
    </submittedName>
</protein>
<feature type="transmembrane region" description="Helical" evidence="1">
    <location>
        <begin position="259"/>
        <end position="281"/>
    </location>
</feature>
<sequence length="497" mass="57572">MRKIKKVTPYLFLIFVFITVIFSFRANPFSNVLSGHDSSMFLYFGKGISDGLIPYKDMLDHKGPILFIIQYLAVLAGFGNFSLGIWLIECLFFLGTLFFLYKTCYLCINDKLISAVSMTFLTPLFILCYDGGNYSEEFALLFISISLYFFCKIFFKRRVSRVEYLLIGFLGAATFFIRLNMISLWVVFCLFLVYINLKDKNKKLLFQQVKYIFLGGITLTILIIAISLFQNNLEEMFYQAFIMNISYSNSNLSEKINTAFAFIELLLKSGVFSLVVIFFVSILQKRVGQKNRFYFVLCIYFVVNFVTVVLSGRYYTHYLVTQFAPLVIMIAFALQFIVSTIVGRKRNLLAVIILLTMIIPITISSVRTYNFGFNLKPSLDTEQTKIIAEYINKNSKKSDTIYVHNINANIYLLSDRYSNSRYFVLPSINYDNFPSMKKEFVRNLYSNRPKFIVVRKQLLSDGSTSSNLNNEVLKALKNYDQIITVKSDNYLLFKVNH</sequence>
<dbReference type="RefSeq" id="WP_270786349.1">
    <property type="nucleotide sequence ID" value="NZ_JAQCOW010000064.1"/>
</dbReference>
<comment type="caution">
    <text evidence="2">The sequence shown here is derived from an EMBL/GenBank/DDBJ whole genome shotgun (WGS) entry which is preliminary data.</text>
</comment>
<keyword evidence="1" id="KW-0472">Membrane</keyword>
<proteinExistence type="predicted"/>
<feature type="transmembrane region" description="Helical" evidence="1">
    <location>
        <begin position="68"/>
        <end position="100"/>
    </location>
</feature>
<feature type="transmembrane region" description="Helical" evidence="1">
    <location>
        <begin position="183"/>
        <end position="199"/>
    </location>
</feature>
<keyword evidence="1" id="KW-0812">Transmembrane</keyword>
<dbReference type="Proteomes" id="UP001260773">
    <property type="component" value="Unassembled WGS sequence"/>
</dbReference>
<feature type="transmembrane region" description="Helical" evidence="1">
    <location>
        <begin position="112"/>
        <end position="132"/>
    </location>
</feature>
<feature type="transmembrane region" description="Helical" evidence="1">
    <location>
        <begin position="7"/>
        <end position="26"/>
    </location>
</feature>
<dbReference type="EMBL" id="JARPWH010000052">
    <property type="protein sequence ID" value="MDT2403452.1"/>
    <property type="molecule type" value="Genomic_DNA"/>
</dbReference>
<feature type="transmembrane region" description="Helical" evidence="1">
    <location>
        <begin position="211"/>
        <end position="229"/>
    </location>
</feature>
<accession>A0AAW8RTW3</accession>
<feature type="transmembrane region" description="Helical" evidence="1">
    <location>
        <begin position="162"/>
        <end position="177"/>
    </location>
</feature>
<reference evidence="2" key="1">
    <citation type="submission" date="2023-03" db="EMBL/GenBank/DDBJ databases">
        <authorList>
            <person name="Shen W."/>
            <person name="Cai J."/>
        </authorList>
    </citation>
    <scope>NUCLEOTIDE SEQUENCE</scope>
    <source>
        <strain evidence="2">P33-2</strain>
    </source>
</reference>
<keyword evidence="1" id="KW-1133">Transmembrane helix</keyword>
<evidence type="ECO:0000256" key="1">
    <source>
        <dbReference type="SAM" id="Phobius"/>
    </source>
</evidence>
<name>A0AAW8RTW3_ENTAV</name>
<feature type="transmembrane region" description="Helical" evidence="1">
    <location>
        <begin position="349"/>
        <end position="369"/>
    </location>
</feature>